<proteinExistence type="predicted"/>
<accession>A0A4Z2FBG9</accession>
<evidence type="ECO:0000313" key="3">
    <source>
        <dbReference type="Proteomes" id="UP000314294"/>
    </source>
</evidence>
<feature type="region of interest" description="Disordered" evidence="1">
    <location>
        <begin position="15"/>
        <end position="61"/>
    </location>
</feature>
<dbReference type="EMBL" id="SRLO01001365">
    <property type="protein sequence ID" value="TNN38529.1"/>
    <property type="molecule type" value="Genomic_DNA"/>
</dbReference>
<dbReference type="Proteomes" id="UP000314294">
    <property type="component" value="Unassembled WGS sequence"/>
</dbReference>
<keyword evidence="3" id="KW-1185">Reference proteome</keyword>
<name>A0A4Z2FBG9_9TELE</name>
<reference evidence="2 3" key="1">
    <citation type="submission" date="2019-03" db="EMBL/GenBank/DDBJ databases">
        <title>First draft genome of Liparis tanakae, snailfish: a comprehensive survey of snailfish specific genes.</title>
        <authorList>
            <person name="Kim W."/>
            <person name="Song I."/>
            <person name="Jeong J.-H."/>
            <person name="Kim D."/>
            <person name="Kim S."/>
            <person name="Ryu S."/>
            <person name="Song J.Y."/>
            <person name="Lee S.K."/>
        </authorList>
    </citation>
    <scope>NUCLEOTIDE SEQUENCE [LARGE SCALE GENOMIC DNA]</scope>
    <source>
        <tissue evidence="2">Muscle</tissue>
    </source>
</reference>
<protein>
    <submittedName>
        <fullName evidence="2">Uncharacterized protein</fullName>
    </submittedName>
</protein>
<evidence type="ECO:0000256" key="1">
    <source>
        <dbReference type="SAM" id="MobiDB-lite"/>
    </source>
</evidence>
<dbReference type="AlphaFoldDB" id="A0A4Z2FBG9"/>
<organism evidence="2 3">
    <name type="scientific">Liparis tanakae</name>
    <name type="common">Tanaka's snailfish</name>
    <dbReference type="NCBI Taxonomy" id="230148"/>
    <lineage>
        <taxon>Eukaryota</taxon>
        <taxon>Metazoa</taxon>
        <taxon>Chordata</taxon>
        <taxon>Craniata</taxon>
        <taxon>Vertebrata</taxon>
        <taxon>Euteleostomi</taxon>
        <taxon>Actinopterygii</taxon>
        <taxon>Neopterygii</taxon>
        <taxon>Teleostei</taxon>
        <taxon>Neoteleostei</taxon>
        <taxon>Acanthomorphata</taxon>
        <taxon>Eupercaria</taxon>
        <taxon>Perciformes</taxon>
        <taxon>Cottioidei</taxon>
        <taxon>Cottales</taxon>
        <taxon>Liparidae</taxon>
        <taxon>Liparis</taxon>
    </lineage>
</organism>
<comment type="caution">
    <text evidence="2">The sequence shown here is derived from an EMBL/GenBank/DDBJ whole genome shotgun (WGS) entry which is preliminary data.</text>
</comment>
<evidence type="ECO:0000313" key="2">
    <source>
        <dbReference type="EMBL" id="TNN38529.1"/>
    </source>
</evidence>
<sequence>MLSFLLDRLLSRCRSTGPLHKSGCGGDASAAERLPPEEGRGSRRFLSNPSRSEGSGRRSEA</sequence>
<gene>
    <name evidence="2" type="ORF">EYF80_051310</name>
</gene>